<dbReference type="InterPro" id="IPR001387">
    <property type="entry name" value="Cro/C1-type_HTH"/>
</dbReference>
<feature type="domain" description="HTH cro/C1-type" evidence="1">
    <location>
        <begin position="6"/>
        <end position="66"/>
    </location>
</feature>
<evidence type="ECO:0000259" key="1">
    <source>
        <dbReference type="Pfam" id="PF13443"/>
    </source>
</evidence>
<keyword evidence="3" id="KW-1185">Reference proteome</keyword>
<dbReference type="Pfam" id="PF13443">
    <property type="entry name" value="HTH_26"/>
    <property type="match status" value="1"/>
</dbReference>
<gene>
    <name evidence="2" type="ORF">AMURIS_05434</name>
</gene>
<dbReference type="RefSeq" id="WP_103242595.1">
    <property type="nucleotide sequence ID" value="NZ_JANJZD010000067.1"/>
</dbReference>
<sequence>MIKYYRLLDLLNRRQIGKEELRQRINISSATIAKLSKHEYVSLEVIDKICNELHCQPGDIMEHIPDNQVEHKQE</sequence>
<evidence type="ECO:0000313" key="3">
    <source>
        <dbReference type="Proteomes" id="UP000236311"/>
    </source>
</evidence>
<evidence type="ECO:0000313" key="2">
    <source>
        <dbReference type="EMBL" id="SOY32668.1"/>
    </source>
</evidence>
<accession>A0A2K4ZQ95</accession>
<name>A0A2K4ZQ95_9FIRM</name>
<dbReference type="AlphaFoldDB" id="A0A2K4ZQ95"/>
<dbReference type="SUPFAM" id="SSF47413">
    <property type="entry name" value="lambda repressor-like DNA-binding domains"/>
    <property type="match status" value="1"/>
</dbReference>
<dbReference type="Proteomes" id="UP000236311">
    <property type="component" value="Unassembled WGS sequence"/>
</dbReference>
<dbReference type="PANTHER" id="PTHR37301:SF1">
    <property type="entry name" value="DNA-BINDING PROTEIN"/>
    <property type="match status" value="1"/>
</dbReference>
<dbReference type="GO" id="GO:0003677">
    <property type="term" value="F:DNA binding"/>
    <property type="evidence" value="ECO:0007669"/>
    <property type="project" value="InterPro"/>
</dbReference>
<dbReference type="OrthoDB" id="9807880at2"/>
<protein>
    <recommendedName>
        <fullName evidence="1">HTH cro/C1-type domain-containing protein</fullName>
    </recommendedName>
</protein>
<organism evidence="2 3">
    <name type="scientific">Acetatifactor muris</name>
    <dbReference type="NCBI Taxonomy" id="879566"/>
    <lineage>
        <taxon>Bacteria</taxon>
        <taxon>Bacillati</taxon>
        <taxon>Bacillota</taxon>
        <taxon>Clostridia</taxon>
        <taxon>Lachnospirales</taxon>
        <taxon>Lachnospiraceae</taxon>
        <taxon>Acetatifactor</taxon>
    </lineage>
</organism>
<dbReference type="Gene3D" id="1.10.260.40">
    <property type="entry name" value="lambda repressor-like DNA-binding domains"/>
    <property type="match status" value="1"/>
</dbReference>
<proteinExistence type="predicted"/>
<dbReference type="PANTHER" id="PTHR37301">
    <property type="entry name" value="DNA-BINDING PROTEIN-RELATED"/>
    <property type="match status" value="1"/>
</dbReference>
<dbReference type="InterPro" id="IPR010982">
    <property type="entry name" value="Lambda_DNA-bd_dom_sf"/>
</dbReference>
<reference evidence="2 3" key="1">
    <citation type="submission" date="2018-01" db="EMBL/GenBank/DDBJ databases">
        <authorList>
            <person name="Gaut B.S."/>
            <person name="Morton B.R."/>
            <person name="Clegg M.T."/>
            <person name="Duvall M.R."/>
        </authorList>
    </citation>
    <scope>NUCLEOTIDE SEQUENCE [LARGE SCALE GENOMIC DNA]</scope>
    <source>
        <strain evidence="2">GP69</strain>
    </source>
</reference>
<dbReference type="EMBL" id="OFSM01000062">
    <property type="protein sequence ID" value="SOY32668.1"/>
    <property type="molecule type" value="Genomic_DNA"/>
</dbReference>